<name>A0ABD6EH80_9BILA</name>
<keyword evidence="4" id="KW-1185">Reference proteome</keyword>
<dbReference type="EMBL" id="JBGFUD010003305">
    <property type="protein sequence ID" value="MFH4978571.1"/>
    <property type="molecule type" value="Genomic_DNA"/>
</dbReference>
<dbReference type="InterPro" id="IPR016135">
    <property type="entry name" value="UBQ-conjugating_enzyme/RWD"/>
</dbReference>
<evidence type="ECO:0000313" key="3">
    <source>
        <dbReference type="EMBL" id="MFH4978571.1"/>
    </source>
</evidence>
<feature type="compositionally biased region" description="Basic and acidic residues" evidence="1">
    <location>
        <begin position="282"/>
        <end position="292"/>
    </location>
</feature>
<dbReference type="Pfam" id="PF00179">
    <property type="entry name" value="UQ_con"/>
    <property type="match status" value="1"/>
</dbReference>
<evidence type="ECO:0000256" key="1">
    <source>
        <dbReference type="SAM" id="MobiDB-lite"/>
    </source>
</evidence>
<feature type="domain" description="UBC core" evidence="2">
    <location>
        <begin position="43"/>
        <end position="195"/>
    </location>
</feature>
<dbReference type="Proteomes" id="UP001608902">
    <property type="component" value="Unassembled WGS sequence"/>
</dbReference>
<reference evidence="3 4" key="1">
    <citation type="submission" date="2024-08" db="EMBL/GenBank/DDBJ databases">
        <title>Gnathostoma spinigerum genome.</title>
        <authorList>
            <person name="Gonzalez-Bertolin B."/>
            <person name="Monzon S."/>
            <person name="Zaballos A."/>
            <person name="Jimenez P."/>
            <person name="Dekumyoy P."/>
            <person name="Varona S."/>
            <person name="Cuesta I."/>
            <person name="Sumanam S."/>
            <person name="Adisakwattana P."/>
            <person name="Gasser R.B."/>
            <person name="Hernandez-Gonzalez A."/>
            <person name="Young N.D."/>
            <person name="Perteguer M.J."/>
        </authorList>
    </citation>
    <scope>NUCLEOTIDE SEQUENCE [LARGE SCALE GENOMIC DNA]</scope>
    <source>
        <strain evidence="3">AL3</strain>
        <tissue evidence="3">Liver</tissue>
    </source>
</reference>
<dbReference type="PROSITE" id="PS50127">
    <property type="entry name" value="UBC_2"/>
    <property type="match status" value="1"/>
</dbReference>
<comment type="caution">
    <text evidence="3">The sequence shown here is derived from an EMBL/GenBank/DDBJ whole genome shotgun (WGS) entry which is preliminary data.</text>
</comment>
<dbReference type="Gene3D" id="3.10.110.10">
    <property type="entry name" value="Ubiquitin Conjugating Enzyme"/>
    <property type="match status" value="1"/>
</dbReference>
<evidence type="ECO:0000259" key="2">
    <source>
        <dbReference type="PROSITE" id="PS50127"/>
    </source>
</evidence>
<protein>
    <recommendedName>
        <fullName evidence="2">UBC core domain-containing protein</fullName>
    </recommendedName>
</protein>
<evidence type="ECO:0000313" key="4">
    <source>
        <dbReference type="Proteomes" id="UP001608902"/>
    </source>
</evidence>
<sequence length="695" mass="77780">MTTKSNQSDTASCKSDDPTIPLICEIATDAMPAEPLKLSDDAIKEHLISSEFALICRDPIDGIYVMPSAASLTKWFGILFVRRGVYAGAMLRFTIYLPQHFPFTSELPTVFFDLDVHHPNIHADTHELDMTRYFPSGWKEEKHHLYHVLLIVQRTFFSFDADPITCANPEMADLLHHNKEQYKKLIHDVIKESRSTIYDPPRTSDINAIRFSPWDASIHEALRQRLIGGLTESQISTVSNSDCIYDGGRYGTIFKSLPKTGYSWLNPSELIYMKEDARPPELELKDNNHNEDNGTCSASSSDAHLNREHDALSGSLRLDLESLDSSVRQSAEGELASTDRTSSKFDQARQDLYAIEAEFSENVAVDTSHKFEEAENAAKQSSLFFADSAEKRKNVGCFEGNKKDNEVVEKAGRNYSGQLFGDESFMPQQNIHTVSSNDYLLVDEVQLDKTVLFQNSNGEKDINANPFSVHEDEEIVNEDLEEQPQNDEGSTLHGQMAQENARKNKVVDSVTGKHRVNEATDRDEMSSSALLSLSSSGISGVEESNNDITTDGFVVVGAESIEKGRENLEETRCTDNFDHQSLQYSASNNEMAKLRVRVDDLSNDNFLIDRKDSNEMPAVTRNKKESHFSETNSGQAAHIIAHGGFDEPKESQISSSKKGDIHSKVVDLQNFSIDESRGDSRIHFHLEGDLGSTEI</sequence>
<feature type="region of interest" description="Disordered" evidence="1">
    <location>
        <begin position="282"/>
        <end position="304"/>
    </location>
</feature>
<feature type="compositionally biased region" description="Polar residues" evidence="1">
    <location>
        <begin position="293"/>
        <end position="303"/>
    </location>
</feature>
<dbReference type="CDD" id="cd23814">
    <property type="entry name" value="UEV_AKTIP"/>
    <property type="match status" value="1"/>
</dbReference>
<accession>A0ABD6EH80</accession>
<dbReference type="SMART" id="SM00212">
    <property type="entry name" value="UBCc"/>
    <property type="match status" value="1"/>
</dbReference>
<organism evidence="3 4">
    <name type="scientific">Gnathostoma spinigerum</name>
    <dbReference type="NCBI Taxonomy" id="75299"/>
    <lineage>
        <taxon>Eukaryota</taxon>
        <taxon>Metazoa</taxon>
        <taxon>Ecdysozoa</taxon>
        <taxon>Nematoda</taxon>
        <taxon>Chromadorea</taxon>
        <taxon>Rhabditida</taxon>
        <taxon>Spirurina</taxon>
        <taxon>Gnathostomatomorpha</taxon>
        <taxon>Gnathostomatoidea</taxon>
        <taxon>Gnathostomatidae</taxon>
        <taxon>Gnathostoma</taxon>
    </lineage>
</organism>
<feature type="region of interest" description="Disordered" evidence="1">
    <location>
        <begin position="480"/>
        <end position="506"/>
    </location>
</feature>
<dbReference type="SUPFAM" id="SSF54495">
    <property type="entry name" value="UBC-like"/>
    <property type="match status" value="1"/>
</dbReference>
<dbReference type="AlphaFoldDB" id="A0ABD6EH80"/>
<proteinExistence type="predicted"/>
<dbReference type="InterPro" id="IPR000608">
    <property type="entry name" value="UBC"/>
</dbReference>
<gene>
    <name evidence="3" type="ORF">AB6A40_005280</name>
</gene>